<gene>
    <name evidence="1" type="ORF">ACFSKK_05255</name>
</gene>
<dbReference type="RefSeq" id="WP_247341355.1">
    <property type="nucleotide sequence ID" value="NZ_CP095550.1"/>
</dbReference>
<proteinExistence type="predicted"/>
<reference evidence="2" key="1">
    <citation type="journal article" date="2019" name="Int. J. Syst. Evol. Microbiol.">
        <title>The Global Catalogue of Microorganisms (GCM) 10K type strain sequencing project: providing services to taxonomists for standard genome sequencing and annotation.</title>
        <authorList>
            <consortium name="The Broad Institute Genomics Platform"/>
            <consortium name="The Broad Institute Genome Sequencing Center for Infectious Disease"/>
            <person name="Wu L."/>
            <person name="Ma J."/>
        </authorList>
    </citation>
    <scope>NUCLEOTIDE SEQUENCE [LARGE SCALE GENOMIC DNA]</scope>
    <source>
        <strain evidence="2">CGMCC 1.15474</strain>
    </source>
</reference>
<evidence type="ECO:0000313" key="2">
    <source>
        <dbReference type="Proteomes" id="UP001597318"/>
    </source>
</evidence>
<accession>A0ABW5BWR3</accession>
<name>A0ABW5BWR3_9BACI</name>
<dbReference type="EMBL" id="JBHUIK010000001">
    <property type="protein sequence ID" value="MFD2213120.1"/>
    <property type="molecule type" value="Genomic_DNA"/>
</dbReference>
<protein>
    <recommendedName>
        <fullName evidence="3">Transporter</fullName>
    </recommendedName>
</protein>
<keyword evidence="2" id="KW-1185">Reference proteome</keyword>
<comment type="caution">
    <text evidence="1">The sequence shown here is derived from an EMBL/GenBank/DDBJ whole genome shotgun (WGS) entry which is preliminary data.</text>
</comment>
<organism evidence="1 2">
    <name type="scientific">Metabacillus endolithicus</name>
    <dbReference type="NCBI Taxonomy" id="1535204"/>
    <lineage>
        <taxon>Bacteria</taxon>
        <taxon>Bacillati</taxon>
        <taxon>Bacillota</taxon>
        <taxon>Bacilli</taxon>
        <taxon>Bacillales</taxon>
        <taxon>Bacillaceae</taxon>
        <taxon>Metabacillus</taxon>
    </lineage>
</organism>
<sequence length="147" mass="16592">MYPYRQFSIQVPGFPPYGPPVGNGFDQYPYGPQNDFDQQAPFGPPGYGQGGFVGGFDQAGPPPGPPPSEIPPLQAQGQASVFAVDPGGIRGCLYRYTYIRLNNGRGFWFYPTFVGRNSIAGYRWRRRQYRWVYFGIDLDRIQSFSCR</sequence>
<evidence type="ECO:0000313" key="1">
    <source>
        <dbReference type="EMBL" id="MFD2213120.1"/>
    </source>
</evidence>
<evidence type="ECO:0008006" key="3">
    <source>
        <dbReference type="Google" id="ProtNLM"/>
    </source>
</evidence>
<dbReference type="Proteomes" id="UP001597318">
    <property type="component" value="Unassembled WGS sequence"/>
</dbReference>